<proteinExistence type="predicted"/>
<keyword evidence="2" id="KW-0732">Signal</keyword>
<feature type="region of interest" description="Disordered" evidence="1">
    <location>
        <begin position="58"/>
        <end position="81"/>
    </location>
</feature>
<protein>
    <submittedName>
        <fullName evidence="3">Uncharacterized protein</fullName>
    </submittedName>
</protein>
<feature type="chain" id="PRO_5015173628" evidence="2">
    <location>
        <begin position="31"/>
        <end position="447"/>
    </location>
</feature>
<feature type="compositionally biased region" description="Basic and acidic residues" evidence="1">
    <location>
        <begin position="396"/>
        <end position="425"/>
    </location>
</feature>
<evidence type="ECO:0000256" key="1">
    <source>
        <dbReference type="SAM" id="MobiDB-lite"/>
    </source>
</evidence>
<name>A0A2P6VNJ0_9CHLO</name>
<organism evidence="3 4">
    <name type="scientific">Micractinium conductrix</name>
    <dbReference type="NCBI Taxonomy" id="554055"/>
    <lineage>
        <taxon>Eukaryota</taxon>
        <taxon>Viridiplantae</taxon>
        <taxon>Chlorophyta</taxon>
        <taxon>core chlorophytes</taxon>
        <taxon>Trebouxiophyceae</taxon>
        <taxon>Chlorellales</taxon>
        <taxon>Chlorellaceae</taxon>
        <taxon>Chlorella clade</taxon>
        <taxon>Micractinium</taxon>
    </lineage>
</organism>
<comment type="caution">
    <text evidence="3">The sequence shown here is derived from an EMBL/GenBank/DDBJ whole genome shotgun (WGS) entry which is preliminary data.</text>
</comment>
<gene>
    <name evidence="3" type="ORF">C2E20_1339</name>
</gene>
<dbReference type="Proteomes" id="UP000239649">
    <property type="component" value="Unassembled WGS sequence"/>
</dbReference>
<reference evidence="3 4" key="1">
    <citation type="journal article" date="2018" name="Plant J.">
        <title>Genome sequences of Chlorella sorokiniana UTEX 1602 and Micractinium conductrix SAG 241.80: implications to maltose excretion by a green alga.</title>
        <authorList>
            <person name="Arriola M.B."/>
            <person name="Velmurugan N."/>
            <person name="Zhang Y."/>
            <person name="Plunkett M.H."/>
            <person name="Hondzo H."/>
            <person name="Barney B.M."/>
        </authorList>
    </citation>
    <scope>NUCLEOTIDE SEQUENCE [LARGE SCALE GENOMIC DNA]</scope>
    <source>
        <strain evidence="3 4">SAG 241.80</strain>
    </source>
</reference>
<evidence type="ECO:0000313" key="3">
    <source>
        <dbReference type="EMBL" id="PSC75671.1"/>
    </source>
</evidence>
<feature type="region of interest" description="Disordered" evidence="1">
    <location>
        <begin position="382"/>
        <end position="447"/>
    </location>
</feature>
<keyword evidence="4" id="KW-1185">Reference proteome</keyword>
<evidence type="ECO:0000256" key="2">
    <source>
        <dbReference type="SAM" id="SignalP"/>
    </source>
</evidence>
<dbReference type="OrthoDB" id="509772at2759"/>
<accession>A0A2P6VNJ0</accession>
<dbReference type="AlphaFoldDB" id="A0A2P6VNJ0"/>
<evidence type="ECO:0000313" key="4">
    <source>
        <dbReference type="Proteomes" id="UP000239649"/>
    </source>
</evidence>
<sequence length="447" mass="48127">MATTKRPPLVPAVLAGAALLLLWAAFRGSSAPAPAAPSSRLLQSLAEEAQLRPARQAHSLVGGPGGEPEWGPRATPGSSHRGGHYVITSVMGLDPERLNIFVGSLRRHSPSTQLVVFVEEATDGSLLRDNGAEVIPFKMPTDSALVLHRFELYKKYLIELEKRDSEAGVILTDSRDVLIQSDPWKHPLVQQLVDEDSMLFSLEGGLAVGEVPMRAQPQNEHWIDVCFGQDTVAALAEAPISCAGITIGSVAAVTAYVTQLLDVAYQTATPKCRKYGSDQAVHNYMLHHLGPRGQLKYAYHVRRNWESPVHTAGYGWPITIDQEGTYRRVNGSFVPPIVHQYDRAFEATKIYLAMYPLRPAEVRWDGPDCVKNLFLDTVTQCPEEGASKSGSSSSSGKKDAGSKTDSSTTKKDDSGSGSSGKDKKASPASTSTKKGGSGGGDAHADER</sequence>
<feature type="signal peptide" evidence="2">
    <location>
        <begin position="1"/>
        <end position="30"/>
    </location>
</feature>
<dbReference type="EMBL" id="LHPF02000002">
    <property type="protein sequence ID" value="PSC75671.1"/>
    <property type="molecule type" value="Genomic_DNA"/>
</dbReference>